<sequence length="141" mass="15312">MPVLTAYAALPITPSDAPDSRTAAFFNALDDADLLMARAIFDAEIHRRAESNPLLRVAAAPAMPICSLSRAFQAVQGILRHRDTHTRRVPGSFLSIEVTARDITVFQGSAPIAITNDIGDALREMDSRVSMLVPRAASRRN</sequence>
<organism evidence="1 2">
    <name type="scientific">Azospirillum baldaniorum</name>
    <dbReference type="NCBI Taxonomy" id="1064539"/>
    <lineage>
        <taxon>Bacteria</taxon>
        <taxon>Pseudomonadati</taxon>
        <taxon>Pseudomonadota</taxon>
        <taxon>Alphaproteobacteria</taxon>
        <taxon>Rhodospirillales</taxon>
        <taxon>Azospirillaceae</taxon>
        <taxon>Azospirillum</taxon>
    </lineage>
</organism>
<proteinExistence type="predicted"/>
<evidence type="ECO:0000313" key="1">
    <source>
        <dbReference type="EMBL" id="CCD02939.1"/>
    </source>
</evidence>
<geneLocation type="plasmid" evidence="1 2">
    <name>AZOBR_p3</name>
</geneLocation>
<dbReference type="AlphaFoldDB" id="A0A9P1JZY0"/>
<dbReference type="Proteomes" id="UP000007319">
    <property type="component" value="Plasmid AZOBR_p3"/>
</dbReference>
<evidence type="ECO:0000313" key="2">
    <source>
        <dbReference type="Proteomes" id="UP000007319"/>
    </source>
</evidence>
<reference evidence="1 2" key="1">
    <citation type="journal article" date="2011" name="PLoS Genet.">
        <title>Azospirillum genomes reveal transition of bacteria from aquatic to terrestrial environments.</title>
        <authorList>
            <person name="Wisniewski-Dye F."/>
            <person name="Borziak K."/>
            <person name="Khalsa-Moyers G."/>
            <person name="Alexandre G."/>
            <person name="Sukharnikov L.O."/>
            <person name="Wuichet K."/>
            <person name="Hurst G.B."/>
            <person name="McDonald W.H."/>
            <person name="Robertson J.S."/>
            <person name="Barbe V."/>
            <person name="Calteau A."/>
            <person name="Rouy Z."/>
            <person name="Mangenot S."/>
            <person name="Prigent-Combaret C."/>
            <person name="Normand P."/>
            <person name="Boyer M."/>
            <person name="Siguier P."/>
            <person name="Dessaux Y."/>
            <person name="Elmerich C."/>
            <person name="Condemine G."/>
            <person name="Krishnen G."/>
            <person name="Kennedy I."/>
            <person name="Paterson A.H."/>
            <person name="Gonzalez V."/>
            <person name="Mavingui P."/>
            <person name="Zhulin I.B."/>
        </authorList>
    </citation>
    <scope>NUCLEOTIDE SEQUENCE [LARGE SCALE GENOMIC DNA]</scope>
    <source>
        <strain evidence="1 2">Sp245</strain>
    </source>
</reference>
<gene>
    <name evidence="1" type="ORF">AZOBR_p340177</name>
</gene>
<protein>
    <submittedName>
        <fullName evidence="1">Uncharacterized protein</fullName>
    </submittedName>
</protein>
<dbReference type="KEGG" id="abs:AZOBR_p340177"/>
<keyword evidence="1" id="KW-0614">Plasmid</keyword>
<dbReference type="EMBL" id="HE577330">
    <property type="protein sequence ID" value="CCD02939.1"/>
    <property type="molecule type" value="Genomic_DNA"/>
</dbReference>
<name>A0A9P1JZY0_9PROT</name>
<dbReference type="RefSeq" id="WP_014199451.1">
    <property type="nucleotide sequence ID" value="NC_016595.1"/>
</dbReference>
<keyword evidence="2" id="KW-1185">Reference proteome</keyword>
<accession>A0A9P1JZY0</accession>